<dbReference type="Gene3D" id="3.10.110.10">
    <property type="entry name" value="Ubiquitin Conjugating Enzyme"/>
    <property type="match status" value="1"/>
</dbReference>
<dbReference type="Gene3D" id="6.10.250.370">
    <property type="match status" value="1"/>
</dbReference>
<dbReference type="InterPro" id="IPR037202">
    <property type="entry name" value="ESCRT_assembly_dom"/>
</dbReference>
<feature type="domain" description="SB" evidence="17">
    <location>
        <begin position="782"/>
        <end position="850"/>
    </location>
</feature>
<proteinExistence type="inferred from homology"/>
<keyword evidence="3 12" id="KW-0813">Transport</keyword>
<evidence type="ECO:0000259" key="18">
    <source>
        <dbReference type="PROSITE" id="PS51322"/>
    </source>
</evidence>
<dbReference type="Gene3D" id="6.10.140.820">
    <property type="match status" value="1"/>
</dbReference>
<dbReference type="Pfam" id="PF09454">
    <property type="entry name" value="Vps23_core"/>
    <property type="match status" value="1"/>
</dbReference>
<dbReference type="InterPro" id="IPR011333">
    <property type="entry name" value="SKP1/BTB/POZ_sf"/>
</dbReference>
<dbReference type="InterPro" id="IPR016135">
    <property type="entry name" value="UBQ-conjugating_enzyme/RWD"/>
</dbReference>
<dbReference type="SMART" id="SM00225">
    <property type="entry name" value="BTB"/>
    <property type="match status" value="1"/>
</dbReference>
<evidence type="ECO:0000256" key="3">
    <source>
        <dbReference type="ARBA" id="ARBA00022448"/>
    </source>
</evidence>
<keyword evidence="10 13" id="KW-0175">Coiled coil</keyword>
<keyword evidence="9 12" id="KW-0653">Protein transport</keyword>
<evidence type="ECO:0000256" key="9">
    <source>
        <dbReference type="ARBA" id="ARBA00022927"/>
    </source>
</evidence>
<dbReference type="InterPro" id="IPR017916">
    <property type="entry name" value="SB_dom"/>
</dbReference>
<dbReference type="Pfam" id="PF05743">
    <property type="entry name" value="UEV"/>
    <property type="match status" value="1"/>
</dbReference>
<feature type="domain" description="UEV" evidence="18">
    <location>
        <begin position="435"/>
        <end position="578"/>
    </location>
</feature>
<dbReference type="SUPFAM" id="SSF54695">
    <property type="entry name" value="POZ domain"/>
    <property type="match status" value="1"/>
</dbReference>
<dbReference type="InterPro" id="IPR012677">
    <property type="entry name" value="Nucleotide-bd_a/b_plait_sf"/>
</dbReference>
<feature type="region of interest" description="Disordered" evidence="14">
    <location>
        <begin position="1174"/>
        <end position="1201"/>
    </location>
</feature>
<dbReference type="SUPFAM" id="SSF54928">
    <property type="entry name" value="RNA-binding domain, RBD"/>
    <property type="match status" value="2"/>
</dbReference>
<keyword evidence="8 11" id="KW-0694">RNA-binding</keyword>
<dbReference type="PROSITE" id="PS51322">
    <property type="entry name" value="UEV"/>
    <property type="match status" value="1"/>
</dbReference>
<organism evidence="19 20">
    <name type="scientific">Frieseomelitta varia</name>
    <dbReference type="NCBI Taxonomy" id="561572"/>
    <lineage>
        <taxon>Eukaryota</taxon>
        <taxon>Metazoa</taxon>
        <taxon>Ecdysozoa</taxon>
        <taxon>Arthropoda</taxon>
        <taxon>Hexapoda</taxon>
        <taxon>Insecta</taxon>
        <taxon>Pterygota</taxon>
        <taxon>Neoptera</taxon>
        <taxon>Endopterygota</taxon>
        <taxon>Hymenoptera</taxon>
        <taxon>Apocrita</taxon>
        <taxon>Aculeata</taxon>
        <taxon>Apoidea</taxon>
        <taxon>Anthophila</taxon>
        <taxon>Apidae</taxon>
        <taxon>Frieseomelitta</taxon>
    </lineage>
</organism>
<comment type="caution">
    <text evidence="19">The sequence shown here is derived from an EMBL/GenBank/DDBJ whole genome shotgun (WGS) entry which is preliminary data.</text>
</comment>
<dbReference type="Proteomes" id="UP000655588">
    <property type="component" value="Unassembled WGS sequence"/>
</dbReference>
<dbReference type="EMBL" id="WNWW01000331">
    <property type="protein sequence ID" value="KAF3426281.1"/>
    <property type="molecule type" value="Genomic_DNA"/>
</dbReference>
<dbReference type="SMART" id="SM00360">
    <property type="entry name" value="RRM"/>
    <property type="match status" value="2"/>
</dbReference>
<dbReference type="Gene3D" id="3.30.70.330">
    <property type="match status" value="2"/>
</dbReference>
<feature type="region of interest" description="Disordered" evidence="14">
    <location>
        <begin position="1057"/>
        <end position="1101"/>
    </location>
</feature>
<keyword evidence="20" id="KW-1185">Reference proteome</keyword>
<keyword evidence="7" id="KW-0862">Zinc</keyword>
<dbReference type="PROSITE" id="PS51312">
    <property type="entry name" value="SB"/>
    <property type="match status" value="1"/>
</dbReference>
<dbReference type="Gene3D" id="3.30.710.10">
    <property type="entry name" value="Potassium Channel Kv1.1, Chain A"/>
    <property type="match status" value="1"/>
</dbReference>
<comment type="subcellular location">
    <subcellularLocation>
        <location evidence="1">Endosome</location>
    </subcellularLocation>
</comment>
<dbReference type="InterPro" id="IPR008883">
    <property type="entry name" value="UEV_N"/>
</dbReference>
<feature type="compositionally biased region" description="Basic and acidic residues" evidence="14">
    <location>
        <begin position="1074"/>
        <end position="1083"/>
    </location>
</feature>
<dbReference type="Pfam" id="PF04500">
    <property type="entry name" value="FLYWCH"/>
    <property type="match status" value="1"/>
</dbReference>
<dbReference type="CDD" id="cd11685">
    <property type="entry name" value="UEV_TSG101-like"/>
    <property type="match status" value="1"/>
</dbReference>
<protein>
    <submittedName>
        <fullName evidence="19">Uncharacterized protein</fullName>
    </submittedName>
</protein>
<gene>
    <name evidence="19" type="ORF">E2986_13341</name>
</gene>
<dbReference type="CDD" id="cd18315">
    <property type="entry name" value="BTB_POZ_BAB-like"/>
    <property type="match status" value="1"/>
</dbReference>
<dbReference type="SUPFAM" id="SSF140111">
    <property type="entry name" value="Endosomal sorting complex assembly domain"/>
    <property type="match status" value="1"/>
</dbReference>
<evidence type="ECO:0000259" key="17">
    <source>
        <dbReference type="PROSITE" id="PS51312"/>
    </source>
</evidence>
<dbReference type="AlphaFoldDB" id="A0A833VNX0"/>
<evidence type="ECO:0000313" key="20">
    <source>
        <dbReference type="Proteomes" id="UP000655588"/>
    </source>
</evidence>
<feature type="compositionally biased region" description="Basic and acidic residues" evidence="14">
    <location>
        <begin position="1175"/>
        <end position="1190"/>
    </location>
</feature>
<dbReference type="PANTHER" id="PTHR23306">
    <property type="entry name" value="TUMOR SUSCEPTIBILITY GENE 101 PROTEIN-RELATED"/>
    <property type="match status" value="1"/>
</dbReference>
<evidence type="ECO:0000256" key="1">
    <source>
        <dbReference type="ARBA" id="ARBA00004177"/>
    </source>
</evidence>
<evidence type="ECO:0000256" key="5">
    <source>
        <dbReference type="ARBA" id="ARBA00022753"/>
    </source>
</evidence>
<keyword evidence="5" id="KW-0967">Endosome</keyword>
<reference evidence="19" key="1">
    <citation type="submission" date="2019-11" db="EMBL/GenBank/DDBJ databases">
        <title>The nuclear and mitochondrial genomes of Frieseomelitta varia - a highly eusocial stingless bee (Meliponini) with a permanently sterile worker caste.</title>
        <authorList>
            <person name="Freitas F.C.P."/>
            <person name="Lourenco A.P."/>
            <person name="Nunes F.M.F."/>
            <person name="Paschoal A.R."/>
            <person name="Abreu F.C.P."/>
            <person name="Barbin F.O."/>
            <person name="Bataglia L."/>
            <person name="Cardoso-Junior C.A.M."/>
            <person name="Cervoni M.S."/>
            <person name="Silva S.R."/>
            <person name="Dalarmi F."/>
            <person name="Del Lama M.A."/>
            <person name="Depintor T.S."/>
            <person name="Ferreira K.M."/>
            <person name="Goria P.S."/>
            <person name="Jaskot M.C."/>
            <person name="Lago D.C."/>
            <person name="Luna-Lucena D."/>
            <person name="Moda L.M."/>
            <person name="Nascimento L."/>
            <person name="Pedrino M."/>
            <person name="Rabico F.O."/>
            <person name="Sanches F.C."/>
            <person name="Santos D.E."/>
            <person name="Santos C.G."/>
            <person name="Vieira J."/>
            <person name="Lopes T.F."/>
            <person name="Barchuk A.R."/>
            <person name="Hartfelder K."/>
            <person name="Simoes Z.L.P."/>
            <person name="Bitondi M.M.G."/>
            <person name="Pinheiro D.G."/>
        </authorList>
    </citation>
    <scope>NUCLEOTIDE SEQUENCE</scope>
    <source>
        <strain evidence="19">USP_RPSP 00005682</strain>
        <tissue evidence="19">Whole individual</tissue>
    </source>
</reference>
<dbReference type="GO" id="GO:0015031">
    <property type="term" value="P:protein transport"/>
    <property type="evidence" value="ECO:0007669"/>
    <property type="project" value="UniProtKB-UniRule"/>
</dbReference>
<dbReference type="SUPFAM" id="SSF54495">
    <property type="entry name" value="UBC-like"/>
    <property type="match status" value="1"/>
</dbReference>
<keyword evidence="4" id="KW-0479">Metal-binding</keyword>
<dbReference type="InterPro" id="IPR052070">
    <property type="entry name" value="ESCRT-I_UEV_domain"/>
</dbReference>
<dbReference type="GO" id="GO:0000813">
    <property type="term" value="C:ESCRT I complex"/>
    <property type="evidence" value="ECO:0007669"/>
    <property type="project" value="TreeGrafter"/>
</dbReference>
<name>A0A833VNX0_9HYME</name>
<feature type="region of interest" description="Disordered" evidence="14">
    <location>
        <begin position="1001"/>
        <end position="1040"/>
    </location>
</feature>
<comment type="similarity">
    <text evidence="2">Belongs to the ubiquitin-conjugating enzyme family. UEV subfamily.</text>
</comment>
<sequence length="1201" mass="135133">MAVGSTKVVQVTNIAPQATKDQMQTLFGYLGKIEDIRLYPTIRDVAVPVQSRICYIKFHDQGCVAVAQHMTNTVFIDRALIVIPYQNGDIPDEQRALELTNNGTVVPGLYPSEPKLPPNVVNAIEGIPPNHVITTMDPKLEANGLPPYPHLPGHLDSRRIEEIRRTLVLANLDPSVTTDHLLDFFSNNNVEVKYLRMCTRDSDTEHYALVELSEQAAVVSALLLNGKLLMDRPIKIYHSTQAIAKPEAKSNEAAQKEIEEAMSRVKEAHNLISAAIDPMIGMLSKDKRMVLAAESLDLDPEGVVDDPDRAKDHVPVTGVHVRVIDEDQDHDQNVLALKIVDESHRLVEEVALVADIDLVLDLAVLDLVDQDPNPKIARKDLLVGEAVLGLGVNVRNQSRDDLDLNPSPDLQSLSILRNQRTKTKTEEAKINQIMAKRMTVTRLIRKRYQNADITKKHVMKVLNLYKGLKYNVEPFVFNDGSHKELFNLQGTIPVSYKGTYYNIPICIWLMDTHPNNAPMCYVKPTADMNIKVSMFVDHNGKIYLPYLHDWLPHSSDLLSLIQIMIVTFGEQPPVYAKPRSIQTNSIPYPVQPFMPVPASGTHIPGTNFPPYPQNSQYAGGSNIYPPYMSTTSSGFPYQGSYSSYGGSTSNYPSQGCTGSFPYPPSTQPSPTVPATAGASGTITEEHIRASLLSAVEDKLRRRLKEQFSQLLAELETLRRTQQELSSGSDHLSELFSKLKREQTELEKNITILQDKEAELEKEIAKLSDNQSIDVDEAVTTIAPLYKQMLNAYAEEAATEDAIYYLGEALRCGIIDLDAFLKQVRQLSRRQFMLRALMQRCRQKAGLAEQFSLRWNNFSNNLTSGFLNHLTENDLVDVTLAVEGQLLQAHKLVLSVCSPYFKNIFKENPCQHPVIILKDIKYTEIESLLKFMYQGEININQEDLSTFLKVAQTLQIRGLTTDTSSTNSFPSCDSQLDIDSNIQNIAQSNLSTINKTSKDIEMMDRRKRSRDITKKSYKRKKQDTSVISENTHDVSNENQDNDNQEILFLTSNTNNETNEIADEEENINIPTAKINDSDRSEDNTLPHFSLNTESSRENSTQQGREFIDTYSMNDIEPVIYRLSARGRPQLVHEGYVYNLTSRSEGLNRSHYRCAEQHRGCKGKCAVIAERFMPTGVHDHNHPPGYQSEHDYRKKKGLDLDAA</sequence>
<dbReference type="FunFam" id="3.30.70.330:FF:000084">
    <property type="entry name" value="Serine/arginine-rich splicing factor 11 isoform 1"/>
    <property type="match status" value="1"/>
</dbReference>
<evidence type="ECO:0000256" key="8">
    <source>
        <dbReference type="ARBA" id="ARBA00022884"/>
    </source>
</evidence>
<dbReference type="InterPro" id="IPR035979">
    <property type="entry name" value="RBD_domain_sf"/>
</dbReference>
<accession>A0A833VNX0</accession>
<evidence type="ECO:0000256" key="11">
    <source>
        <dbReference type="PROSITE-ProRule" id="PRU00176"/>
    </source>
</evidence>
<feature type="domain" description="BTB" evidence="15">
    <location>
        <begin position="875"/>
        <end position="940"/>
    </location>
</feature>
<evidence type="ECO:0000256" key="2">
    <source>
        <dbReference type="ARBA" id="ARBA00009594"/>
    </source>
</evidence>
<dbReference type="Gene3D" id="2.20.25.240">
    <property type="match status" value="1"/>
</dbReference>
<dbReference type="PROSITE" id="PS50102">
    <property type="entry name" value="RRM"/>
    <property type="match status" value="1"/>
</dbReference>
<evidence type="ECO:0000256" key="6">
    <source>
        <dbReference type="ARBA" id="ARBA00022771"/>
    </source>
</evidence>
<evidence type="ECO:0000256" key="10">
    <source>
        <dbReference type="ARBA" id="ARBA00023054"/>
    </source>
</evidence>
<feature type="compositionally biased region" description="Basic and acidic residues" evidence="14">
    <location>
        <begin position="1001"/>
        <end position="1013"/>
    </location>
</feature>
<dbReference type="Pfam" id="PF00651">
    <property type="entry name" value="BTB"/>
    <property type="match status" value="1"/>
</dbReference>
<dbReference type="PANTHER" id="PTHR23306:SF3">
    <property type="entry name" value="TUMOR SUPPRESSOR PROTEIN 101"/>
    <property type="match status" value="1"/>
</dbReference>
<evidence type="ECO:0000256" key="4">
    <source>
        <dbReference type="ARBA" id="ARBA00022723"/>
    </source>
</evidence>
<keyword evidence="6" id="KW-0863">Zinc-finger</keyword>
<feature type="coiled-coil region" evidence="13">
    <location>
        <begin position="700"/>
        <end position="769"/>
    </location>
</feature>
<evidence type="ECO:0000256" key="14">
    <source>
        <dbReference type="SAM" id="MobiDB-lite"/>
    </source>
</evidence>
<evidence type="ECO:0000259" key="16">
    <source>
        <dbReference type="PROSITE" id="PS50102"/>
    </source>
</evidence>
<evidence type="ECO:0000259" key="15">
    <source>
        <dbReference type="PROSITE" id="PS50097"/>
    </source>
</evidence>
<evidence type="ECO:0000256" key="12">
    <source>
        <dbReference type="PROSITE-ProRule" id="PRU00644"/>
    </source>
</evidence>
<dbReference type="InterPro" id="IPR007588">
    <property type="entry name" value="Znf_FLYWCH"/>
</dbReference>
<feature type="compositionally biased region" description="Polar residues" evidence="14">
    <location>
        <begin position="1088"/>
        <end position="1101"/>
    </location>
</feature>
<evidence type="ECO:0000256" key="13">
    <source>
        <dbReference type="SAM" id="Coils"/>
    </source>
</evidence>
<dbReference type="CDD" id="cd12259">
    <property type="entry name" value="RRM_SRSF11_SREK1"/>
    <property type="match status" value="1"/>
</dbReference>
<dbReference type="PROSITE" id="PS50097">
    <property type="entry name" value="BTB"/>
    <property type="match status" value="1"/>
</dbReference>
<dbReference type="GO" id="GO:0008333">
    <property type="term" value="P:endosome to lysosome transport"/>
    <property type="evidence" value="ECO:0007669"/>
    <property type="project" value="TreeGrafter"/>
</dbReference>
<evidence type="ECO:0000313" key="19">
    <source>
        <dbReference type="EMBL" id="KAF3426281.1"/>
    </source>
</evidence>
<dbReference type="GO" id="GO:0008270">
    <property type="term" value="F:zinc ion binding"/>
    <property type="evidence" value="ECO:0007669"/>
    <property type="project" value="UniProtKB-KW"/>
</dbReference>
<dbReference type="GO" id="GO:0003723">
    <property type="term" value="F:RNA binding"/>
    <property type="evidence" value="ECO:0007669"/>
    <property type="project" value="UniProtKB-UniRule"/>
</dbReference>
<dbReference type="Pfam" id="PF00076">
    <property type="entry name" value="RRM_1"/>
    <property type="match status" value="1"/>
</dbReference>
<feature type="domain" description="RRM" evidence="16">
    <location>
        <begin position="165"/>
        <end position="241"/>
    </location>
</feature>
<evidence type="ECO:0000256" key="7">
    <source>
        <dbReference type="ARBA" id="ARBA00022833"/>
    </source>
</evidence>
<dbReference type="InterPro" id="IPR000504">
    <property type="entry name" value="RRM_dom"/>
</dbReference>
<dbReference type="GO" id="GO:0043130">
    <property type="term" value="F:ubiquitin binding"/>
    <property type="evidence" value="ECO:0007669"/>
    <property type="project" value="TreeGrafter"/>
</dbReference>
<dbReference type="InterPro" id="IPR000210">
    <property type="entry name" value="BTB/POZ_dom"/>
</dbReference>